<keyword evidence="1" id="KW-1185">Reference proteome</keyword>
<protein>
    <submittedName>
        <fullName evidence="2">Uncharacterized protein LOC116945171 isoform X1</fullName>
    </submittedName>
</protein>
<reference evidence="2" key="1">
    <citation type="submission" date="2025-08" db="UniProtKB">
        <authorList>
            <consortium name="RefSeq"/>
        </authorList>
    </citation>
    <scope>IDENTIFICATION</scope>
    <source>
        <tissue evidence="2">Sperm</tissue>
    </source>
</reference>
<dbReference type="AlphaFoldDB" id="A0AAJ7TCG7"/>
<accession>A0AAJ7TCG7</accession>
<dbReference type="KEGG" id="pmrn:116945171"/>
<name>A0AAJ7TCG7_PETMA</name>
<evidence type="ECO:0000313" key="2">
    <source>
        <dbReference type="RefSeq" id="XP_032815274.1"/>
    </source>
</evidence>
<organism evidence="1 2">
    <name type="scientific">Petromyzon marinus</name>
    <name type="common">Sea lamprey</name>
    <dbReference type="NCBI Taxonomy" id="7757"/>
    <lineage>
        <taxon>Eukaryota</taxon>
        <taxon>Metazoa</taxon>
        <taxon>Chordata</taxon>
        <taxon>Craniata</taxon>
        <taxon>Vertebrata</taxon>
        <taxon>Cyclostomata</taxon>
        <taxon>Hyperoartia</taxon>
        <taxon>Petromyzontiformes</taxon>
        <taxon>Petromyzontidae</taxon>
        <taxon>Petromyzon</taxon>
    </lineage>
</organism>
<proteinExistence type="predicted"/>
<gene>
    <name evidence="2" type="primary">LOC116945171</name>
</gene>
<evidence type="ECO:0000313" key="1">
    <source>
        <dbReference type="Proteomes" id="UP001318040"/>
    </source>
</evidence>
<dbReference type="RefSeq" id="XP_032815274.1">
    <property type="nucleotide sequence ID" value="XM_032959383.1"/>
</dbReference>
<sequence>MAEKVFLTVAGLSGFLAVGLGAYGAHSVRDGEPVPLRTHAGDAGCPAGQSALAGGVADDRRDVALLRVMLSAQPDGPSLAGPRHALRRPVPHGRVARHGAVACTGTGATGGHTTILCYAVETGNVTMRPSDD</sequence>
<dbReference type="Proteomes" id="UP001318040">
    <property type="component" value="Chromosome 23"/>
</dbReference>